<dbReference type="AlphaFoldDB" id="A0A8H3IGQ4"/>
<evidence type="ECO:0000313" key="1">
    <source>
        <dbReference type="EMBL" id="CAF9915110.1"/>
    </source>
</evidence>
<protein>
    <recommendedName>
        <fullName evidence="3">DUF4185 domain-containing protein</fullName>
    </recommendedName>
</protein>
<evidence type="ECO:0008006" key="3">
    <source>
        <dbReference type="Google" id="ProtNLM"/>
    </source>
</evidence>
<dbReference type="Proteomes" id="UP000664203">
    <property type="component" value="Unassembled WGS sequence"/>
</dbReference>
<reference evidence="1" key="1">
    <citation type="submission" date="2021-03" db="EMBL/GenBank/DDBJ databases">
        <authorList>
            <person name="Tagirdzhanova G."/>
        </authorList>
    </citation>
    <scope>NUCLEOTIDE SEQUENCE</scope>
</reference>
<accession>A0A8H3IGQ4</accession>
<proteinExistence type="predicted"/>
<evidence type="ECO:0000313" key="2">
    <source>
        <dbReference type="Proteomes" id="UP000664203"/>
    </source>
</evidence>
<comment type="caution">
    <text evidence="1">The sequence shown here is derived from an EMBL/GenBank/DDBJ whole genome shotgun (WGS) entry which is preliminary data.</text>
</comment>
<dbReference type="OrthoDB" id="2583188at2759"/>
<keyword evidence="2" id="KW-1185">Reference proteome</keyword>
<gene>
    <name evidence="1" type="ORF">ALECFALPRED_009982</name>
</gene>
<name>A0A8H3IGQ4_9LECA</name>
<sequence>MTNPQGLAAYPPAVKHIEVLGYVEEVNGIFHSRDIGRSFELFGNVYLMFGDTFCNDSNGIFVGLANNTVAIIEDKGQPLKSKYLEIEESGFIKPFIPLTPEEQQLEKNKMGRVVLWAFGGVVEMEDGTGCLWYQKSIDHGMGNVEYIGTGIAKILDGYDGQPIAQRMDNLIFGPDEPRMGTFTAIADGDFIYLYGDRPDGKIVLARVYNGRHEGRLEEKEAHYYWDGGNWVHNWREAAVVIEGMQHGAIVRSKLFGQDRPFMFVGTSKWADSQVFMGASAKLEGPWKLEAVCKLDGIKENMGKGKWMYCIYPQLWASDEENAELIVTWSEQCPGGVVAGKLKLAGVAENDLGS</sequence>
<organism evidence="1 2">
    <name type="scientific">Alectoria fallacina</name>
    <dbReference type="NCBI Taxonomy" id="1903189"/>
    <lineage>
        <taxon>Eukaryota</taxon>
        <taxon>Fungi</taxon>
        <taxon>Dikarya</taxon>
        <taxon>Ascomycota</taxon>
        <taxon>Pezizomycotina</taxon>
        <taxon>Lecanoromycetes</taxon>
        <taxon>OSLEUM clade</taxon>
        <taxon>Lecanoromycetidae</taxon>
        <taxon>Lecanorales</taxon>
        <taxon>Lecanorineae</taxon>
        <taxon>Parmeliaceae</taxon>
        <taxon>Alectoria</taxon>
    </lineage>
</organism>
<dbReference type="EMBL" id="CAJPDR010000080">
    <property type="protein sequence ID" value="CAF9915110.1"/>
    <property type="molecule type" value="Genomic_DNA"/>
</dbReference>